<gene>
    <name evidence="1" type="ORF">SAMN05660895_1645</name>
</gene>
<dbReference type="EMBL" id="FPCJ01000001">
    <property type="protein sequence ID" value="SFV33329.1"/>
    <property type="molecule type" value="Genomic_DNA"/>
</dbReference>
<dbReference type="AlphaFoldDB" id="A0A1I7NFA0"/>
<keyword evidence="2" id="KW-1185">Reference proteome</keyword>
<proteinExistence type="predicted"/>
<evidence type="ECO:0000313" key="2">
    <source>
        <dbReference type="Proteomes" id="UP000199537"/>
    </source>
</evidence>
<dbReference type="Proteomes" id="UP000199537">
    <property type="component" value="Unassembled WGS sequence"/>
</dbReference>
<reference evidence="2" key="1">
    <citation type="submission" date="2016-10" db="EMBL/GenBank/DDBJ databases">
        <authorList>
            <person name="Varghese N."/>
            <person name="Submissions S."/>
        </authorList>
    </citation>
    <scope>NUCLEOTIDE SEQUENCE [LARGE SCALE GENOMIC DNA]</scope>
    <source>
        <strain evidence="2">DSM 14807</strain>
    </source>
</reference>
<dbReference type="STRING" id="1393122.SAMN05660895_1645"/>
<protein>
    <submittedName>
        <fullName evidence="1">Uncharacterized protein</fullName>
    </submittedName>
</protein>
<evidence type="ECO:0000313" key="1">
    <source>
        <dbReference type="EMBL" id="SFV33329.1"/>
    </source>
</evidence>
<name>A0A1I7NFA0_9BACT</name>
<accession>A0A1I7NFA0</accession>
<sequence length="215" mass="25726">MNLIPDKKNIRNQFNACMANCSSFWSYLESYKSAFEVLMDKVYQSGFHVDTLAIPILFIVRHCMELGFKANIRYFIKYSEKNDFKEARTHNLEKLYVAFKQHILDTIKNLKDKYRIEVEKTDIEELNKYFDEVNKLINTFYLLDKNSYGFRYPFVKKNNILIDDKETINLLDVKDLFEKSMLLLTHTADVFAKYTDFADEIETMYEEEMRANYGY</sequence>
<organism evidence="1 2">
    <name type="scientific">Thermoflavifilum thermophilum</name>
    <dbReference type="NCBI Taxonomy" id="1393122"/>
    <lineage>
        <taxon>Bacteria</taxon>
        <taxon>Pseudomonadati</taxon>
        <taxon>Bacteroidota</taxon>
        <taxon>Chitinophagia</taxon>
        <taxon>Chitinophagales</taxon>
        <taxon>Chitinophagaceae</taxon>
        <taxon>Thermoflavifilum</taxon>
    </lineage>
</organism>